<organism evidence="6 7">
    <name type="scientific">Methylocaldum szegediense</name>
    <dbReference type="NCBI Taxonomy" id="73780"/>
    <lineage>
        <taxon>Bacteria</taxon>
        <taxon>Pseudomonadati</taxon>
        <taxon>Pseudomonadota</taxon>
        <taxon>Gammaproteobacteria</taxon>
        <taxon>Methylococcales</taxon>
        <taxon>Methylococcaceae</taxon>
        <taxon>Methylocaldum</taxon>
    </lineage>
</organism>
<sequence>MVVVTQKSRPIEVVSPLGKDVLLFHRMAGRERLGGLFEYELDLLSTNSALAPDGILGQSLTVKLRLPDDSQRYFNGFVSRFGHYGSLGEYAYYRASVRPWLWFLTRTTNCRIFQEKTVPEIIKQVFRDKGFWDFEERLSDAYPTREYCVQYRESDFNFVSRLMEEEGIYYFFEHQEGKHTLVLGDSVTAHKATRGYEEIPFIEPGNIERRKRDHIYEWSFAQEVQPVNYVLTDFDFENPNADLKVKAAVARNHAHAEYECYDYPGKYKEAGRGENYVRRRIEELQAQFEQVEGKANARGLTTGALFTLIEHPRRDQEREYLVTSASYQLQSDDYFTVAGGSTGDIYRCTFTAIASEHPYRSPRVTPKPIVQGPQTAIVTGKAGEEIWTDEHGRVKVQFHWDREGKRDENSSCWVRVSHPWAGKGWGAVSIPRIGQEVIVDFLEGDPDRPIITGRVYNGEAMPPYPLPGAAVISGIKSNTHKGQGYNEISMDDTAGKEQVTIHAQYDMNTTVEHDQITAVKNNRTTTVTVDDTLTVDANRTMHIKGQLSETVDAGHLLTVKGGLTEDITDGRTITVTGPIDQSSTSTTDLHAVGAGTYTSDTSLRFAVAGSMIEITPQAITISMGASTIKIDPTGVSITAPKISLNG</sequence>
<dbReference type="Gene3D" id="2.30.110.50">
    <property type="match status" value="1"/>
</dbReference>
<dbReference type="Proteomes" id="UP001162030">
    <property type="component" value="Chromosome"/>
</dbReference>
<dbReference type="Gene3D" id="3.55.50.10">
    <property type="entry name" value="Baseplate protein-like domains"/>
    <property type="match status" value="1"/>
</dbReference>
<dbReference type="PANTHER" id="PTHR32305">
    <property type="match status" value="1"/>
</dbReference>
<evidence type="ECO:0000259" key="5">
    <source>
        <dbReference type="Pfam" id="PF22178"/>
    </source>
</evidence>
<dbReference type="Pfam" id="PF04717">
    <property type="entry name" value="Phage_base_V"/>
    <property type="match status" value="1"/>
</dbReference>
<evidence type="ECO:0000256" key="2">
    <source>
        <dbReference type="ARBA" id="ARBA00005558"/>
    </source>
</evidence>
<keyword evidence="7" id="KW-1185">Reference proteome</keyword>
<comment type="similarity">
    <text evidence="2">Belongs to the VgrG protein family.</text>
</comment>
<dbReference type="InterPro" id="IPR050708">
    <property type="entry name" value="T6SS_VgrG/RHS"/>
</dbReference>
<evidence type="ECO:0000256" key="1">
    <source>
        <dbReference type="ARBA" id="ARBA00004613"/>
    </source>
</evidence>
<dbReference type="InterPro" id="IPR037026">
    <property type="entry name" value="Vgr_OB-fold_dom_sf"/>
</dbReference>
<dbReference type="SUPFAM" id="SSF69349">
    <property type="entry name" value="Phage fibre proteins"/>
    <property type="match status" value="1"/>
</dbReference>
<dbReference type="SUPFAM" id="SSF69279">
    <property type="entry name" value="Phage tail proteins"/>
    <property type="match status" value="2"/>
</dbReference>
<evidence type="ECO:0000259" key="4">
    <source>
        <dbReference type="Pfam" id="PF04717"/>
    </source>
</evidence>
<dbReference type="RefSeq" id="WP_317963249.1">
    <property type="nucleotide sequence ID" value="NZ_OX458333.1"/>
</dbReference>
<dbReference type="NCBIfam" id="TIGR03361">
    <property type="entry name" value="VI_Rhs_Vgr"/>
    <property type="match status" value="1"/>
</dbReference>
<dbReference type="NCBIfam" id="TIGR01646">
    <property type="entry name" value="vgr_GE"/>
    <property type="match status" value="1"/>
</dbReference>
<keyword evidence="3" id="KW-0964">Secreted</keyword>
<reference evidence="6 7" key="1">
    <citation type="submission" date="2023-03" db="EMBL/GenBank/DDBJ databases">
        <authorList>
            <person name="Pearce D."/>
        </authorList>
    </citation>
    <scope>NUCLEOTIDE SEQUENCE [LARGE SCALE GENOMIC DNA]</scope>
    <source>
        <strain evidence="6">Msz</strain>
    </source>
</reference>
<dbReference type="PANTHER" id="PTHR32305:SF15">
    <property type="entry name" value="PROTEIN RHSA-RELATED"/>
    <property type="match status" value="1"/>
</dbReference>
<accession>A0ABM9I3C6</accession>
<protein>
    <submittedName>
        <fullName evidence="6">Type VI secretion system spike protein VgrG1c</fullName>
    </submittedName>
</protein>
<dbReference type="InterPro" id="IPR054030">
    <property type="entry name" value="Gp5_Vgr_C"/>
</dbReference>
<evidence type="ECO:0000313" key="6">
    <source>
        <dbReference type="EMBL" id="CAI8862965.1"/>
    </source>
</evidence>
<dbReference type="Gene3D" id="2.40.50.230">
    <property type="entry name" value="Gp5 N-terminal domain"/>
    <property type="match status" value="1"/>
</dbReference>
<dbReference type="SUPFAM" id="SSF69255">
    <property type="entry name" value="gp5 N-terminal domain-like"/>
    <property type="match status" value="1"/>
</dbReference>
<evidence type="ECO:0000256" key="3">
    <source>
        <dbReference type="ARBA" id="ARBA00022525"/>
    </source>
</evidence>
<feature type="domain" description="Gp5/Type VI secretion system Vgr protein OB-fold" evidence="4">
    <location>
        <begin position="389"/>
        <end position="456"/>
    </location>
</feature>
<name>A0ABM9I3C6_9GAMM</name>
<dbReference type="InterPro" id="IPR017847">
    <property type="entry name" value="T6SS_RhsGE_Vgr_subset"/>
</dbReference>
<dbReference type="Pfam" id="PF22178">
    <property type="entry name" value="Gp5_trimer_C"/>
    <property type="match status" value="1"/>
</dbReference>
<dbReference type="Pfam" id="PF05954">
    <property type="entry name" value="Phage_GPD"/>
    <property type="match status" value="1"/>
</dbReference>
<feature type="domain" description="Gp5/Type VI secretion system Vgr C-terminal trimerisation" evidence="5">
    <location>
        <begin position="473"/>
        <end position="576"/>
    </location>
</feature>
<dbReference type="InterPro" id="IPR006531">
    <property type="entry name" value="Gp5/Vgr_OB"/>
</dbReference>
<dbReference type="EMBL" id="OX458333">
    <property type="protein sequence ID" value="CAI8862965.1"/>
    <property type="molecule type" value="Genomic_DNA"/>
</dbReference>
<dbReference type="InterPro" id="IPR006533">
    <property type="entry name" value="T6SS_Vgr_RhsGE"/>
</dbReference>
<gene>
    <name evidence="6" type="primary">vgrG1c</name>
    <name evidence="6" type="ORF">MSZNOR_2729</name>
</gene>
<proteinExistence type="inferred from homology"/>
<dbReference type="Gene3D" id="4.10.220.110">
    <property type="match status" value="1"/>
</dbReference>
<comment type="subcellular location">
    <subcellularLocation>
        <location evidence="1">Secreted</location>
    </subcellularLocation>
</comment>
<evidence type="ECO:0000313" key="7">
    <source>
        <dbReference type="Proteomes" id="UP001162030"/>
    </source>
</evidence>